<reference evidence="1 2" key="1">
    <citation type="journal article" date="2012" name="FEBS Lett.">
        <title>Anammox organism KSU-1 expresses a NirK-type copper-containing nitrite reductase instead of a NirS-type with cytochrome cd1.</title>
        <authorList>
            <person name="Hira D."/>
            <person name="Toh H."/>
            <person name="Migita C.T."/>
            <person name="Okubo H."/>
            <person name="Nishiyama T."/>
            <person name="Hattori M."/>
            <person name="Furukawa K."/>
            <person name="Fujii T."/>
        </authorList>
    </citation>
    <scope>NUCLEOTIDE SEQUENCE [LARGE SCALE GENOMIC DNA]</scope>
</reference>
<organism evidence="1 2">
    <name type="scientific">Candidatus Jettenia caeni</name>
    <dbReference type="NCBI Taxonomy" id="247490"/>
    <lineage>
        <taxon>Bacteria</taxon>
        <taxon>Pseudomonadati</taxon>
        <taxon>Planctomycetota</taxon>
        <taxon>Candidatus Brocadiia</taxon>
        <taxon>Candidatus Brocadiales</taxon>
        <taxon>Candidatus Brocadiaceae</taxon>
        <taxon>Candidatus Jettenia</taxon>
    </lineage>
</organism>
<sequence>MPIHYVNETLLNPTYPFIHTKLSLFDTVYLSLLHYFVDEFLIDCFRNMVYILNRDA</sequence>
<dbReference type="STRING" id="247490.KSU1_C0470"/>
<comment type="caution">
    <text evidence="1">The sequence shown here is derived from an EMBL/GenBank/DDBJ whole genome shotgun (WGS) entry which is preliminary data.</text>
</comment>
<dbReference type="Proteomes" id="UP000002985">
    <property type="component" value="Unassembled WGS sequence"/>
</dbReference>
<protein>
    <submittedName>
        <fullName evidence="1">Uncharacterized protein</fullName>
    </submittedName>
</protein>
<proteinExistence type="predicted"/>
<dbReference type="EMBL" id="BAFH01000003">
    <property type="protein sequence ID" value="GAB62066.1"/>
    <property type="molecule type" value="Genomic_DNA"/>
</dbReference>
<evidence type="ECO:0000313" key="2">
    <source>
        <dbReference type="Proteomes" id="UP000002985"/>
    </source>
</evidence>
<evidence type="ECO:0000313" key="1">
    <source>
        <dbReference type="EMBL" id="GAB62066.1"/>
    </source>
</evidence>
<accession>I3IK21</accession>
<dbReference type="AlphaFoldDB" id="I3IK21"/>
<gene>
    <name evidence="1" type="ORF">KSU1_C0470</name>
</gene>
<keyword evidence="2" id="KW-1185">Reference proteome</keyword>
<name>I3IK21_9BACT</name>